<proteinExistence type="predicted"/>
<evidence type="ECO:0000313" key="2">
    <source>
        <dbReference type="Proteomes" id="UP001589609"/>
    </source>
</evidence>
<dbReference type="EMBL" id="JBHMAF010000101">
    <property type="protein sequence ID" value="MFB9759934.1"/>
    <property type="molecule type" value="Genomic_DNA"/>
</dbReference>
<reference evidence="1 2" key="1">
    <citation type="submission" date="2024-09" db="EMBL/GenBank/DDBJ databases">
        <authorList>
            <person name="Sun Q."/>
            <person name="Mori K."/>
        </authorList>
    </citation>
    <scope>NUCLEOTIDE SEQUENCE [LARGE SCALE GENOMIC DNA]</scope>
    <source>
        <strain evidence="1 2">JCM 11201</strain>
    </source>
</reference>
<gene>
    <name evidence="1" type="ORF">ACFFMS_16195</name>
</gene>
<keyword evidence="2" id="KW-1185">Reference proteome</keyword>
<evidence type="ECO:0000313" key="1">
    <source>
        <dbReference type="EMBL" id="MFB9759934.1"/>
    </source>
</evidence>
<evidence type="ECO:0008006" key="3">
    <source>
        <dbReference type="Google" id="ProtNLM"/>
    </source>
</evidence>
<dbReference type="Proteomes" id="UP001589609">
    <property type="component" value="Unassembled WGS sequence"/>
</dbReference>
<sequence length="114" mass="13379">MMVENKLFLEELKVFVEKGLTLNEYDVEYLQGKFDKSLDLINQLYQLLVEQHHMLPIVSDIEADVYCSMIGYEIEHGRTFYGASLAVAERFQIPQTYVKYKIKDYNQPRVAHIA</sequence>
<protein>
    <recommendedName>
        <fullName evidence="3">Transcriptional regulator</fullName>
    </recommendedName>
</protein>
<comment type="caution">
    <text evidence="1">The sequence shown here is derived from an EMBL/GenBank/DDBJ whole genome shotgun (WGS) entry which is preliminary data.</text>
</comment>
<accession>A0ABV5WH40</accession>
<organism evidence="1 2">
    <name type="scientific">Ectobacillus funiculus</name>
    <dbReference type="NCBI Taxonomy" id="137993"/>
    <lineage>
        <taxon>Bacteria</taxon>
        <taxon>Bacillati</taxon>
        <taxon>Bacillota</taxon>
        <taxon>Bacilli</taxon>
        <taxon>Bacillales</taxon>
        <taxon>Bacillaceae</taxon>
        <taxon>Ectobacillus</taxon>
    </lineage>
</organism>
<dbReference type="RefSeq" id="WP_379950271.1">
    <property type="nucleotide sequence ID" value="NZ_JBHMAF010000101.1"/>
</dbReference>
<name>A0ABV5WH40_9BACI</name>